<dbReference type="OrthoDB" id="20886at2759"/>
<keyword evidence="3" id="KW-0805">Transcription regulation</keyword>
<keyword evidence="4" id="KW-0804">Transcription</keyword>
<dbReference type="AlphaFoldDB" id="A0A7H8QJC1"/>
<feature type="compositionally biased region" description="Acidic residues" evidence="6">
    <location>
        <begin position="142"/>
        <end position="160"/>
    </location>
</feature>
<dbReference type="GO" id="GO:0005654">
    <property type="term" value="C:nucleoplasm"/>
    <property type="evidence" value="ECO:0007669"/>
    <property type="project" value="UniProtKB-ARBA"/>
</dbReference>
<feature type="region of interest" description="Disordered" evidence="6">
    <location>
        <begin position="1"/>
        <end position="300"/>
    </location>
</feature>
<feature type="compositionally biased region" description="Polar residues" evidence="6">
    <location>
        <begin position="90"/>
        <end position="113"/>
    </location>
</feature>
<dbReference type="SMART" id="SM01401">
    <property type="entry name" value="Sds3"/>
    <property type="match status" value="1"/>
</dbReference>
<keyword evidence="2" id="KW-0678">Repressor</keyword>
<name>A0A7H8QJC1_TALRU</name>
<dbReference type="GO" id="GO:0010468">
    <property type="term" value="P:regulation of gene expression"/>
    <property type="evidence" value="ECO:0007669"/>
    <property type="project" value="UniProtKB-ARBA"/>
</dbReference>
<dbReference type="Proteomes" id="UP000509510">
    <property type="component" value="Chromosome I"/>
</dbReference>
<feature type="compositionally biased region" description="Polar residues" evidence="6">
    <location>
        <begin position="626"/>
        <end position="662"/>
    </location>
</feature>
<keyword evidence="8" id="KW-1185">Reference proteome</keyword>
<dbReference type="PANTHER" id="PTHR21964">
    <property type="entry name" value="BREAST CANCER METASTASIS-SUPPRESSOR 1"/>
    <property type="match status" value="1"/>
</dbReference>
<feature type="compositionally biased region" description="Polar residues" evidence="6">
    <location>
        <begin position="1"/>
        <end position="12"/>
    </location>
</feature>
<feature type="region of interest" description="Disordered" evidence="6">
    <location>
        <begin position="503"/>
        <end position="523"/>
    </location>
</feature>
<dbReference type="Gene3D" id="1.20.5.1500">
    <property type="match status" value="1"/>
</dbReference>
<feature type="compositionally biased region" description="Basic residues" evidence="6">
    <location>
        <begin position="251"/>
        <end position="264"/>
    </location>
</feature>
<feature type="compositionally biased region" description="Acidic residues" evidence="6">
    <location>
        <begin position="45"/>
        <end position="56"/>
    </location>
</feature>
<dbReference type="RefSeq" id="XP_035340218.1">
    <property type="nucleotide sequence ID" value="XM_035484325.1"/>
</dbReference>
<keyword evidence="5" id="KW-0539">Nucleus</keyword>
<accession>A0A7H8QJC1</accession>
<feature type="region of interest" description="Disordered" evidence="6">
    <location>
        <begin position="620"/>
        <end position="708"/>
    </location>
</feature>
<evidence type="ECO:0000256" key="6">
    <source>
        <dbReference type="SAM" id="MobiDB-lite"/>
    </source>
</evidence>
<dbReference type="GeneID" id="55988635"/>
<feature type="compositionally biased region" description="Polar residues" evidence="6">
    <location>
        <begin position="699"/>
        <end position="708"/>
    </location>
</feature>
<evidence type="ECO:0000256" key="3">
    <source>
        <dbReference type="ARBA" id="ARBA00023015"/>
    </source>
</evidence>
<feature type="region of interest" description="Disordered" evidence="6">
    <location>
        <begin position="583"/>
        <end position="605"/>
    </location>
</feature>
<feature type="compositionally biased region" description="Acidic residues" evidence="6">
    <location>
        <begin position="281"/>
        <end position="300"/>
    </location>
</feature>
<comment type="subcellular location">
    <subcellularLocation>
        <location evidence="1">Nucleus</location>
    </subcellularLocation>
</comment>
<sequence length="708" mass="77452">MDAIESTESAAPSANMVEPIAPGAGANLFLEDPLGDDDRSSSLSEIDDVSDNEPFGDEPLRLQENPVAEVDSEAETERLEDSPNHPRNLRNINLSSTNRFENSPSKLAQSTTYDEVDEDDEQEMEETPSKPRQLSKDNGVVAEDEEEDDEEEEEEEDAVADDTAKQLPHSDAVGKKRKRLQSAEDVEADFGDSEPLRKRRASIKSDQGDEPPTETPLSREGSEDASKHDISHKDNMADEGQDLDVPAVSTRGKRGKKGKRKGRKAKDVDEDVENGDGALDGTEDNLQEDEENGEVAEDGDDADVAAKTEEEMAKKIAAIDALGVLEKEFSTLRDKIYDEKIAKIDRELEELTSPEPTHAELVRQLDCVKLHRDKKIKYERTLFQYRLQSLLSRSLADRAQTFSTYFQRIRDARERHSTAVSKQFYAIQHDRFKTEELGADHYIPFPTRRSQQISQQAAYNQEVSVMAGVAKYVGFPAAPSLSAARVTEVDEDLDKMGISIEHRPTIAPSTGPLRGSLTSGGPLRHNATEEGFQAASSWANQIAQTNNKHFLTNLASFTTPASQKRVVDIHAPNGSASTIADNASAANSSAANTPYGLEGDRIPQGVAPYTTLDYDTSGRKAAAGFRSQSSSPLDVRKSQSNNQSHLVENTRQQQETGHNTGFSPPARFGLFGASKQDSSPPLSNRPLGGIHSSAALVTGSGSSRMTAR</sequence>
<dbReference type="Pfam" id="PF08598">
    <property type="entry name" value="Sds3"/>
    <property type="match status" value="1"/>
</dbReference>
<dbReference type="KEGG" id="trg:TRUGW13939_01122"/>
<evidence type="ECO:0000256" key="2">
    <source>
        <dbReference type="ARBA" id="ARBA00022491"/>
    </source>
</evidence>
<evidence type="ECO:0000256" key="4">
    <source>
        <dbReference type="ARBA" id="ARBA00023163"/>
    </source>
</evidence>
<feature type="compositionally biased region" description="Basic and acidic residues" evidence="6">
    <location>
        <begin position="75"/>
        <end position="84"/>
    </location>
</feature>
<feature type="compositionally biased region" description="Low complexity" evidence="6">
    <location>
        <begin position="583"/>
        <end position="592"/>
    </location>
</feature>
<feature type="compositionally biased region" description="Acidic residues" evidence="6">
    <location>
        <begin position="114"/>
        <end position="126"/>
    </location>
</feature>
<organism evidence="7 8">
    <name type="scientific">Talaromyces rugulosus</name>
    <name type="common">Penicillium rugulosum</name>
    <dbReference type="NCBI Taxonomy" id="121627"/>
    <lineage>
        <taxon>Eukaryota</taxon>
        <taxon>Fungi</taxon>
        <taxon>Dikarya</taxon>
        <taxon>Ascomycota</taxon>
        <taxon>Pezizomycotina</taxon>
        <taxon>Eurotiomycetes</taxon>
        <taxon>Eurotiomycetidae</taxon>
        <taxon>Eurotiales</taxon>
        <taxon>Trichocomaceae</taxon>
        <taxon>Talaromyces</taxon>
        <taxon>Talaromyces sect. Islandici</taxon>
    </lineage>
</organism>
<proteinExistence type="predicted"/>
<evidence type="ECO:0000256" key="1">
    <source>
        <dbReference type="ARBA" id="ARBA00004123"/>
    </source>
</evidence>
<evidence type="ECO:0000313" key="7">
    <source>
        <dbReference type="EMBL" id="QKX54039.1"/>
    </source>
</evidence>
<reference evidence="8" key="1">
    <citation type="submission" date="2020-06" db="EMBL/GenBank/DDBJ databases">
        <title>A chromosome-scale genome assembly of Talaromyces rugulosus W13939.</title>
        <authorList>
            <person name="Wang B."/>
            <person name="Guo L."/>
            <person name="Ye K."/>
            <person name="Wang L."/>
        </authorList>
    </citation>
    <scope>NUCLEOTIDE SEQUENCE [LARGE SCALE GENOMIC DNA]</scope>
    <source>
        <strain evidence="8">W13939</strain>
    </source>
</reference>
<feature type="compositionally biased region" description="Basic and acidic residues" evidence="6">
    <location>
        <begin position="220"/>
        <end position="236"/>
    </location>
</feature>
<evidence type="ECO:0000313" key="8">
    <source>
        <dbReference type="Proteomes" id="UP000509510"/>
    </source>
</evidence>
<evidence type="ECO:0008006" key="9">
    <source>
        <dbReference type="Google" id="ProtNLM"/>
    </source>
</evidence>
<evidence type="ECO:0000256" key="5">
    <source>
        <dbReference type="ARBA" id="ARBA00023242"/>
    </source>
</evidence>
<dbReference type="InterPro" id="IPR013907">
    <property type="entry name" value="Sds3"/>
</dbReference>
<protein>
    <recommendedName>
        <fullName evidence="9">Transcriptional regulatory protein DEP1</fullName>
    </recommendedName>
</protein>
<gene>
    <name evidence="7" type="ORF">TRUGW13939_01122</name>
</gene>
<dbReference type="EMBL" id="CP055898">
    <property type="protein sequence ID" value="QKX54039.1"/>
    <property type="molecule type" value="Genomic_DNA"/>
</dbReference>